<dbReference type="GO" id="GO:0005886">
    <property type="term" value="C:plasma membrane"/>
    <property type="evidence" value="ECO:0007669"/>
    <property type="project" value="TreeGrafter"/>
</dbReference>
<keyword evidence="5 8" id="KW-0472">Membrane</keyword>
<dbReference type="Gene3D" id="1.20.1070.10">
    <property type="entry name" value="Rhodopsin 7-helix transmembrane proteins"/>
    <property type="match status" value="1"/>
</dbReference>
<evidence type="ECO:0000256" key="8">
    <source>
        <dbReference type="SAM" id="Phobius"/>
    </source>
</evidence>
<feature type="transmembrane region" description="Helical" evidence="8">
    <location>
        <begin position="192"/>
        <end position="213"/>
    </location>
</feature>
<dbReference type="AlphaFoldDB" id="A0A2G5SM93"/>
<feature type="transmembrane region" description="Helical" evidence="8">
    <location>
        <begin position="12"/>
        <end position="39"/>
    </location>
</feature>
<evidence type="ECO:0000259" key="9">
    <source>
        <dbReference type="PROSITE" id="PS50262"/>
    </source>
</evidence>
<dbReference type="STRING" id="1611254.A0A2G5SM93"/>
<keyword evidence="6" id="KW-0675">Receptor</keyword>
<feature type="transmembrane region" description="Helical" evidence="8">
    <location>
        <begin position="92"/>
        <end position="112"/>
    </location>
</feature>
<keyword evidence="4" id="KW-0297">G-protein coupled receptor</keyword>
<feature type="domain" description="G-protein coupled receptors family 1 profile" evidence="9">
    <location>
        <begin position="30"/>
        <end position="352"/>
    </location>
</feature>
<gene>
    <name evidence="10" type="primary">Cni-npr-21</name>
    <name evidence="10" type="synonym">Cnig_chr_X.g22754</name>
    <name evidence="10" type="ORF">B9Z55_022754</name>
</gene>
<evidence type="ECO:0000256" key="7">
    <source>
        <dbReference type="ARBA" id="ARBA00023224"/>
    </source>
</evidence>
<keyword evidence="7" id="KW-0807">Transducer</keyword>
<organism evidence="10 11">
    <name type="scientific">Caenorhabditis nigoni</name>
    <dbReference type="NCBI Taxonomy" id="1611254"/>
    <lineage>
        <taxon>Eukaryota</taxon>
        <taxon>Metazoa</taxon>
        <taxon>Ecdysozoa</taxon>
        <taxon>Nematoda</taxon>
        <taxon>Chromadorea</taxon>
        <taxon>Rhabditida</taxon>
        <taxon>Rhabditina</taxon>
        <taxon>Rhabditomorpha</taxon>
        <taxon>Rhabditoidea</taxon>
        <taxon>Rhabditidae</taxon>
        <taxon>Peloderinae</taxon>
        <taxon>Caenorhabditis</taxon>
    </lineage>
</organism>
<dbReference type="Pfam" id="PF00001">
    <property type="entry name" value="7tm_1"/>
    <property type="match status" value="1"/>
</dbReference>
<evidence type="ECO:0000256" key="2">
    <source>
        <dbReference type="ARBA" id="ARBA00022692"/>
    </source>
</evidence>
<comment type="caution">
    <text evidence="10">The sequence shown here is derived from an EMBL/GenBank/DDBJ whole genome shotgun (WGS) entry which is preliminary data.</text>
</comment>
<feature type="transmembrane region" description="Helical" evidence="8">
    <location>
        <begin position="51"/>
        <end position="72"/>
    </location>
</feature>
<evidence type="ECO:0000256" key="4">
    <source>
        <dbReference type="ARBA" id="ARBA00023040"/>
    </source>
</evidence>
<dbReference type="Proteomes" id="UP000230233">
    <property type="component" value="Chromosome X"/>
</dbReference>
<keyword evidence="3 8" id="KW-1133">Transmembrane helix</keyword>
<evidence type="ECO:0000256" key="1">
    <source>
        <dbReference type="ARBA" id="ARBA00004141"/>
    </source>
</evidence>
<evidence type="ECO:0000256" key="5">
    <source>
        <dbReference type="ARBA" id="ARBA00023136"/>
    </source>
</evidence>
<dbReference type="OrthoDB" id="5964776at2759"/>
<sequence length="397" mass="45199">MQSDSPLNHPVVHFLLCVSYLFVFLATIIGNLLILFVFVSKKKVRSVPNFFLANLTVADLFVGIFCVLQNAVNFVLQGHGRWPFGKALCYSYIYVLHFIPNVSAGILVLVSVERLIAVLRPLRVRRAFNSKVLITSSAIVWITSAVMNTPYIYASQYLEISDGNETYTICTRRHVEIYGFNLLKLVATINFIVWYAVPLVILLCIYATIGLVVSKAASITKQSANKLLPRSSWRSEASTGGVSVEKRRKVCLKVREHMFTVCLLYFTCQETILFSFDFIPDVLNQNSFSVGRLAVGIVVAFAFFSLPRYVYFMWTVWRDPMAPRCLNCLQSVLQPISFLLLFFNAAVDPFLYAFLSTRFRQSIKETFHMGKVRESHVEFSSRIRRKVVNSELETGYS</sequence>
<accession>A0A2G5SM93</accession>
<evidence type="ECO:0000313" key="10">
    <source>
        <dbReference type="EMBL" id="PIC15991.1"/>
    </source>
</evidence>
<evidence type="ECO:0000313" key="11">
    <source>
        <dbReference type="Proteomes" id="UP000230233"/>
    </source>
</evidence>
<comment type="subcellular location">
    <subcellularLocation>
        <location evidence="1">Membrane</location>
        <topology evidence="1">Multi-pass membrane protein</topology>
    </subcellularLocation>
</comment>
<feature type="transmembrane region" description="Helical" evidence="8">
    <location>
        <begin position="332"/>
        <end position="355"/>
    </location>
</feature>
<feature type="transmembrane region" description="Helical" evidence="8">
    <location>
        <begin position="293"/>
        <end position="312"/>
    </location>
</feature>
<feature type="transmembrane region" description="Helical" evidence="8">
    <location>
        <begin position="132"/>
        <end position="153"/>
    </location>
</feature>
<proteinExistence type="predicted"/>
<dbReference type="PRINTS" id="PR00237">
    <property type="entry name" value="GPCRRHODOPSN"/>
</dbReference>
<dbReference type="InterPro" id="IPR017452">
    <property type="entry name" value="GPCR_Rhodpsn_7TM"/>
</dbReference>
<name>A0A2G5SM93_9PELO</name>
<dbReference type="PROSITE" id="PS50262">
    <property type="entry name" value="G_PROTEIN_RECEP_F1_2"/>
    <property type="match status" value="1"/>
</dbReference>
<reference evidence="11" key="1">
    <citation type="submission" date="2017-10" db="EMBL/GenBank/DDBJ databases">
        <title>Rapid genome shrinkage in a self-fertile nematode reveals novel sperm competition proteins.</title>
        <authorList>
            <person name="Yin D."/>
            <person name="Schwarz E.M."/>
            <person name="Thomas C.G."/>
            <person name="Felde R.L."/>
            <person name="Korf I.F."/>
            <person name="Cutter A.D."/>
            <person name="Schartner C.M."/>
            <person name="Ralston E.J."/>
            <person name="Meyer B.J."/>
            <person name="Haag E.S."/>
        </authorList>
    </citation>
    <scope>NUCLEOTIDE SEQUENCE [LARGE SCALE GENOMIC DNA]</scope>
    <source>
        <strain evidence="11">JU1422</strain>
    </source>
</reference>
<dbReference type="EMBL" id="PDUG01000006">
    <property type="protein sequence ID" value="PIC15991.1"/>
    <property type="molecule type" value="Genomic_DNA"/>
</dbReference>
<evidence type="ECO:0000256" key="6">
    <source>
        <dbReference type="ARBA" id="ARBA00023170"/>
    </source>
</evidence>
<dbReference type="SUPFAM" id="SSF81321">
    <property type="entry name" value="Family A G protein-coupled receptor-like"/>
    <property type="match status" value="1"/>
</dbReference>
<keyword evidence="11" id="KW-1185">Reference proteome</keyword>
<dbReference type="InterPro" id="IPR000276">
    <property type="entry name" value="GPCR_Rhodpsn"/>
</dbReference>
<keyword evidence="2 8" id="KW-0812">Transmembrane</keyword>
<evidence type="ECO:0000256" key="3">
    <source>
        <dbReference type="ARBA" id="ARBA00022989"/>
    </source>
</evidence>
<protein>
    <recommendedName>
        <fullName evidence="9">G-protein coupled receptors family 1 profile domain-containing protein</fullName>
    </recommendedName>
</protein>
<dbReference type="GO" id="GO:0004930">
    <property type="term" value="F:G protein-coupled receptor activity"/>
    <property type="evidence" value="ECO:0007669"/>
    <property type="project" value="UniProtKB-KW"/>
</dbReference>
<dbReference type="PANTHER" id="PTHR24243:SF224">
    <property type="entry name" value="G-PROTEIN COUPLED RECEPTOR 19-RELATED"/>
    <property type="match status" value="1"/>
</dbReference>
<dbReference type="PANTHER" id="PTHR24243">
    <property type="entry name" value="G-PROTEIN COUPLED RECEPTOR"/>
    <property type="match status" value="1"/>
</dbReference>